<organism evidence="3 4">
    <name type="scientific">Sphingobium limneticum</name>
    <dbReference type="NCBI Taxonomy" id="1007511"/>
    <lineage>
        <taxon>Bacteria</taxon>
        <taxon>Pseudomonadati</taxon>
        <taxon>Pseudomonadota</taxon>
        <taxon>Alphaproteobacteria</taxon>
        <taxon>Sphingomonadales</taxon>
        <taxon>Sphingomonadaceae</taxon>
        <taxon>Sphingobium</taxon>
    </lineage>
</organism>
<keyword evidence="1" id="KW-0732">Signal</keyword>
<dbReference type="RefSeq" id="WP_120249722.1">
    <property type="nucleotide sequence ID" value="NZ_JBNNIY010000006.1"/>
</dbReference>
<gene>
    <name evidence="3" type="ORF">F4U95_02550</name>
    <name evidence="2" type="ORF">F4U96_02550</name>
</gene>
<sequence>MIRTSVRTALAIALLAGAGASSAQLGNLGGLLGGAMPDIASVGAGNAAGVLSYCVKNKLVNATGASSILGKLTGKPGVKESSGFKLGQTGTIQGDGGALPIAGLKDKVKTKACDLVLRHAGSLI</sequence>
<name>A0A5J5I9M0_9SPHN</name>
<dbReference type="InterPro" id="IPR019637">
    <property type="entry name" value="DUF2501"/>
</dbReference>
<feature type="chain" id="PRO_5023899038" evidence="1">
    <location>
        <begin position="24"/>
        <end position="124"/>
    </location>
</feature>
<dbReference type="Proteomes" id="UP000325933">
    <property type="component" value="Unassembled WGS sequence"/>
</dbReference>
<evidence type="ECO:0000313" key="4">
    <source>
        <dbReference type="Proteomes" id="UP000325933"/>
    </source>
</evidence>
<feature type="signal peptide" evidence="1">
    <location>
        <begin position="1"/>
        <end position="23"/>
    </location>
</feature>
<dbReference type="EMBL" id="VYQA01000002">
    <property type="protein sequence ID" value="KAA9032904.1"/>
    <property type="molecule type" value="Genomic_DNA"/>
</dbReference>
<reference evidence="4 5" key="1">
    <citation type="submission" date="2019-09" db="EMBL/GenBank/DDBJ databases">
        <authorList>
            <person name="Feng G."/>
        </authorList>
    </citation>
    <scope>NUCLEOTIDE SEQUENCE [LARGE SCALE GENOMIC DNA]</scope>
    <source>
        <strain evidence="3 4">KACC 19283</strain>
        <strain evidence="2 5">KACC 19284</strain>
    </source>
</reference>
<evidence type="ECO:0000256" key="1">
    <source>
        <dbReference type="SAM" id="SignalP"/>
    </source>
</evidence>
<evidence type="ECO:0000313" key="2">
    <source>
        <dbReference type="EMBL" id="KAA9020579.1"/>
    </source>
</evidence>
<keyword evidence="5" id="KW-1185">Reference proteome</keyword>
<dbReference type="EMBL" id="VYQB01000002">
    <property type="protein sequence ID" value="KAA9020579.1"/>
    <property type="molecule type" value="Genomic_DNA"/>
</dbReference>
<comment type="caution">
    <text evidence="3">The sequence shown here is derived from an EMBL/GenBank/DDBJ whole genome shotgun (WGS) entry which is preliminary data.</text>
</comment>
<evidence type="ECO:0000313" key="3">
    <source>
        <dbReference type="EMBL" id="KAA9032904.1"/>
    </source>
</evidence>
<protein>
    <submittedName>
        <fullName evidence="3">DUF2501 domain-containing protein</fullName>
    </submittedName>
</protein>
<accession>A0A5J5I9M0</accession>
<dbReference type="AlphaFoldDB" id="A0A5J5I9M0"/>
<dbReference type="Pfam" id="PF10696">
    <property type="entry name" value="DUF2501"/>
    <property type="match status" value="1"/>
</dbReference>
<evidence type="ECO:0000313" key="5">
    <source>
        <dbReference type="Proteomes" id="UP000326364"/>
    </source>
</evidence>
<proteinExistence type="predicted"/>
<dbReference type="Proteomes" id="UP000326364">
    <property type="component" value="Unassembled WGS sequence"/>
</dbReference>